<dbReference type="GO" id="GO:0022627">
    <property type="term" value="C:cytosolic small ribosomal subunit"/>
    <property type="evidence" value="ECO:0007669"/>
    <property type="project" value="TreeGrafter"/>
</dbReference>
<keyword evidence="3" id="KW-0687">Ribonucleoprotein</keyword>
<dbReference type="InterPro" id="IPR012340">
    <property type="entry name" value="NA-bd_OB-fold"/>
</dbReference>
<reference evidence="5 6" key="1">
    <citation type="submission" date="2018-06" db="EMBL/GenBank/DDBJ databases">
        <authorList>
            <consortium name="Pathogen Informatics"/>
            <person name="Doyle S."/>
        </authorList>
    </citation>
    <scope>NUCLEOTIDE SEQUENCE [LARGE SCALE GENOMIC DNA]</scope>
    <source>
        <strain evidence="5 6">NCTC13465</strain>
    </source>
</reference>
<evidence type="ECO:0000313" key="5">
    <source>
        <dbReference type="EMBL" id="SQC64339.1"/>
    </source>
</evidence>
<keyword evidence="2 5" id="KW-0689">Ribosomal protein</keyword>
<dbReference type="PANTHER" id="PTHR10724:SF7">
    <property type="entry name" value="SMALL RIBOSOMAL SUBUNIT PROTEIN BS1C"/>
    <property type="match status" value="1"/>
</dbReference>
<accession>A0A2X3ITW8</accession>
<proteinExistence type="inferred from homology"/>
<dbReference type="SUPFAM" id="SSF50249">
    <property type="entry name" value="Nucleic acid-binding proteins"/>
    <property type="match status" value="1"/>
</dbReference>
<organism evidence="5 6">
    <name type="scientific">Klebsiella pneumoniae</name>
    <dbReference type="NCBI Taxonomy" id="573"/>
    <lineage>
        <taxon>Bacteria</taxon>
        <taxon>Pseudomonadati</taxon>
        <taxon>Pseudomonadota</taxon>
        <taxon>Gammaproteobacteria</taxon>
        <taxon>Enterobacterales</taxon>
        <taxon>Enterobacteriaceae</taxon>
        <taxon>Klebsiella/Raoultella group</taxon>
        <taxon>Klebsiella</taxon>
        <taxon>Klebsiella pneumoniae complex</taxon>
    </lineage>
</organism>
<dbReference type="CDD" id="cd05688">
    <property type="entry name" value="S1_RPS1_repeat_ec3"/>
    <property type="match status" value="1"/>
</dbReference>
<comment type="similarity">
    <text evidence="1">Belongs to the bacterial ribosomal protein bS1 family.</text>
</comment>
<dbReference type="InterPro" id="IPR003029">
    <property type="entry name" value="S1_domain"/>
</dbReference>
<evidence type="ECO:0000256" key="2">
    <source>
        <dbReference type="ARBA" id="ARBA00022980"/>
    </source>
</evidence>
<dbReference type="PROSITE" id="PS50126">
    <property type="entry name" value="S1"/>
    <property type="match status" value="1"/>
</dbReference>
<evidence type="ECO:0000256" key="1">
    <source>
        <dbReference type="ARBA" id="ARBA00006767"/>
    </source>
</evidence>
<dbReference type="EMBL" id="UAWQ01000022">
    <property type="protein sequence ID" value="SQC64339.1"/>
    <property type="molecule type" value="Genomic_DNA"/>
</dbReference>
<dbReference type="PANTHER" id="PTHR10724">
    <property type="entry name" value="30S RIBOSOMAL PROTEIN S1"/>
    <property type="match status" value="1"/>
</dbReference>
<sequence>MEVKGIVKNLTDYGAFVDLGGVDGLLHITDMAWKRVKHPSEIVNRWRRKSLLKC</sequence>
<dbReference type="Proteomes" id="UP000251721">
    <property type="component" value="Unassembled WGS sequence"/>
</dbReference>
<protein>
    <submittedName>
        <fullName evidence="5">30S ribosomal protein S1</fullName>
    </submittedName>
</protein>
<gene>
    <name evidence="5" type="primary">rpsA_2</name>
    <name evidence="5" type="ORF">NCTC13465_06869</name>
</gene>
<name>A0A2X3ITW8_KLEPN</name>
<dbReference type="AlphaFoldDB" id="A0A2X3ITW8"/>
<evidence type="ECO:0000259" key="4">
    <source>
        <dbReference type="PROSITE" id="PS50126"/>
    </source>
</evidence>
<dbReference type="GO" id="GO:0006412">
    <property type="term" value="P:translation"/>
    <property type="evidence" value="ECO:0007669"/>
    <property type="project" value="TreeGrafter"/>
</dbReference>
<dbReference type="GO" id="GO:0003735">
    <property type="term" value="F:structural constituent of ribosome"/>
    <property type="evidence" value="ECO:0007669"/>
    <property type="project" value="TreeGrafter"/>
</dbReference>
<evidence type="ECO:0000313" key="6">
    <source>
        <dbReference type="Proteomes" id="UP000251721"/>
    </source>
</evidence>
<feature type="domain" description="S1 motif" evidence="4">
    <location>
        <begin position="1"/>
        <end position="54"/>
    </location>
</feature>
<dbReference type="Pfam" id="PF00575">
    <property type="entry name" value="S1"/>
    <property type="match status" value="1"/>
</dbReference>
<evidence type="ECO:0000256" key="3">
    <source>
        <dbReference type="ARBA" id="ARBA00023274"/>
    </source>
</evidence>
<dbReference type="Gene3D" id="6.20.370.20">
    <property type="match status" value="1"/>
</dbReference>
<dbReference type="InterPro" id="IPR050437">
    <property type="entry name" value="Ribos_protein_bS1-like"/>
</dbReference>
<dbReference type="GO" id="GO:0003729">
    <property type="term" value="F:mRNA binding"/>
    <property type="evidence" value="ECO:0007669"/>
    <property type="project" value="TreeGrafter"/>
</dbReference>